<keyword evidence="4" id="KW-0378">Hydrolase</keyword>
<feature type="domain" description="N-acetyltransferase" evidence="3">
    <location>
        <begin position="9"/>
        <end position="163"/>
    </location>
</feature>
<proteinExistence type="predicted"/>
<dbReference type="Gene3D" id="3.40.630.30">
    <property type="match status" value="1"/>
</dbReference>
<keyword evidence="1" id="KW-0808">Transferase</keyword>
<keyword evidence="4" id="KW-0067">ATP-binding</keyword>
<name>A0AAP9KWP7_LACPA</name>
<dbReference type="AlphaFoldDB" id="A0AAP9KWP7"/>
<evidence type="ECO:0000256" key="1">
    <source>
        <dbReference type="ARBA" id="ARBA00022679"/>
    </source>
</evidence>
<keyword evidence="2" id="KW-0012">Acyltransferase</keyword>
<gene>
    <name evidence="4" type="ORF">LCAKO_3028</name>
</gene>
<reference evidence="4 5" key="1">
    <citation type="submission" date="2017-08" db="EMBL/GenBank/DDBJ databases">
        <title>Genome sequence, comparative genomics and functional analysis of the highly adhesive Lactobacillus paracasei Kobulty strain.</title>
        <authorList>
            <person name="Koryszewska-Baginska A."/>
            <person name="Grynberg M."/>
            <person name="Aleksandrzak-Piekarczyk T."/>
        </authorList>
    </citation>
    <scope>NUCLEOTIDE SEQUENCE [LARGE SCALE GENOMIC DNA]</scope>
    <source>
        <strain evidence="4 5">IBB3423</strain>
    </source>
</reference>
<accession>A0AAP9KWP7</accession>
<dbReference type="GO" id="GO:0004386">
    <property type="term" value="F:helicase activity"/>
    <property type="evidence" value="ECO:0007669"/>
    <property type="project" value="UniProtKB-KW"/>
</dbReference>
<dbReference type="EMBL" id="CP022954">
    <property type="protein sequence ID" value="QGV19517.1"/>
    <property type="molecule type" value="Genomic_DNA"/>
</dbReference>
<evidence type="ECO:0000256" key="2">
    <source>
        <dbReference type="ARBA" id="ARBA00023315"/>
    </source>
</evidence>
<organism evidence="4 5">
    <name type="scientific">Lacticaseibacillus paracasei subsp. paracasei</name>
    <dbReference type="NCBI Taxonomy" id="47714"/>
    <lineage>
        <taxon>Bacteria</taxon>
        <taxon>Bacillati</taxon>
        <taxon>Bacillota</taxon>
        <taxon>Bacilli</taxon>
        <taxon>Lactobacillales</taxon>
        <taxon>Lactobacillaceae</taxon>
        <taxon>Lacticaseibacillus</taxon>
    </lineage>
</organism>
<dbReference type="InterPro" id="IPR000182">
    <property type="entry name" value="GNAT_dom"/>
</dbReference>
<evidence type="ECO:0000313" key="4">
    <source>
        <dbReference type="EMBL" id="QGV19517.1"/>
    </source>
</evidence>
<dbReference type="SUPFAM" id="SSF55729">
    <property type="entry name" value="Acyl-CoA N-acyltransferases (Nat)"/>
    <property type="match status" value="1"/>
</dbReference>
<dbReference type="PROSITE" id="PS51186">
    <property type="entry name" value="GNAT"/>
    <property type="match status" value="1"/>
</dbReference>
<sequence>MSMTTTNNEEIRPITPADDAQVAALIRECLKAANLDKPGTVYFDTGLDHLSEFYAAKPNRQYFVAEHDGQILGGVGIAEYDPAHKVAELQKFYVHGKLQGHGLGKRLLRHALAYAKQAGYQSVYLETYHTLATAVHVYQEFGFNELPGPLVTAQHSLMDQFLVKKFI</sequence>
<dbReference type="InterPro" id="IPR050832">
    <property type="entry name" value="Bact_Acetyltransf"/>
</dbReference>
<protein>
    <submittedName>
        <fullName evidence="4">Protein export cytoplasm protein SecA ATPase RNA helicase</fullName>
    </submittedName>
</protein>
<dbReference type="Pfam" id="PF00583">
    <property type="entry name" value="Acetyltransf_1"/>
    <property type="match status" value="1"/>
</dbReference>
<dbReference type="CDD" id="cd04301">
    <property type="entry name" value="NAT_SF"/>
    <property type="match status" value="1"/>
</dbReference>
<keyword evidence="4" id="KW-0547">Nucleotide-binding</keyword>
<dbReference type="InterPro" id="IPR016181">
    <property type="entry name" value="Acyl_CoA_acyltransferase"/>
</dbReference>
<dbReference type="PANTHER" id="PTHR43877">
    <property type="entry name" value="AMINOALKYLPHOSPHONATE N-ACETYLTRANSFERASE-RELATED-RELATED"/>
    <property type="match status" value="1"/>
</dbReference>
<dbReference type="GO" id="GO:0016747">
    <property type="term" value="F:acyltransferase activity, transferring groups other than amino-acyl groups"/>
    <property type="evidence" value="ECO:0007669"/>
    <property type="project" value="InterPro"/>
</dbReference>
<evidence type="ECO:0000259" key="3">
    <source>
        <dbReference type="PROSITE" id="PS51186"/>
    </source>
</evidence>
<dbReference type="Proteomes" id="UP000423274">
    <property type="component" value="Chromosome"/>
</dbReference>
<evidence type="ECO:0000313" key="5">
    <source>
        <dbReference type="Proteomes" id="UP000423274"/>
    </source>
</evidence>
<keyword evidence="4" id="KW-0347">Helicase</keyword>